<dbReference type="GO" id="GO:0016887">
    <property type="term" value="F:ATP hydrolysis activity"/>
    <property type="evidence" value="ECO:0007669"/>
    <property type="project" value="InterPro"/>
</dbReference>
<keyword evidence="7" id="KW-0540">Nuclease</keyword>
<feature type="coiled-coil region" evidence="4">
    <location>
        <begin position="560"/>
        <end position="632"/>
    </location>
</feature>
<dbReference type="EMBL" id="OBMR01000016">
    <property type="protein sequence ID" value="SOC17845.1"/>
    <property type="molecule type" value="Genomic_DNA"/>
</dbReference>
<dbReference type="InterPro" id="IPR027417">
    <property type="entry name" value="P-loop_NTPase"/>
</dbReference>
<dbReference type="GO" id="GO:0004527">
    <property type="term" value="F:exonuclease activity"/>
    <property type="evidence" value="ECO:0007669"/>
    <property type="project" value="UniProtKB-KW"/>
</dbReference>
<protein>
    <recommendedName>
        <fullName evidence="3">Nuclease SbcCD subunit C</fullName>
    </recommendedName>
</protein>
<gene>
    <name evidence="7" type="ORF">SAMN02910411_0542</name>
</gene>
<evidence type="ECO:0000259" key="6">
    <source>
        <dbReference type="Pfam" id="PF13476"/>
    </source>
</evidence>
<comment type="subunit">
    <text evidence="2">Heterodimer of SbcC and SbcD.</text>
</comment>
<evidence type="ECO:0000313" key="7">
    <source>
        <dbReference type="EMBL" id="SOC17845.1"/>
    </source>
</evidence>
<dbReference type="InterPro" id="IPR038729">
    <property type="entry name" value="Rad50/SbcC_AAA"/>
</dbReference>
<evidence type="ECO:0000256" key="4">
    <source>
        <dbReference type="SAM" id="Coils"/>
    </source>
</evidence>
<evidence type="ECO:0000256" key="5">
    <source>
        <dbReference type="SAM" id="MobiDB-lite"/>
    </source>
</evidence>
<evidence type="ECO:0000256" key="1">
    <source>
        <dbReference type="ARBA" id="ARBA00006930"/>
    </source>
</evidence>
<feature type="compositionally biased region" description="Basic and acidic residues" evidence="5">
    <location>
        <begin position="488"/>
        <end position="509"/>
    </location>
</feature>
<dbReference type="PANTHER" id="PTHR32114">
    <property type="entry name" value="ABC TRANSPORTER ABCH.3"/>
    <property type="match status" value="1"/>
</dbReference>
<dbReference type="RefSeq" id="WP_097077296.1">
    <property type="nucleotide sequence ID" value="NZ_OBMR01000016.1"/>
</dbReference>
<organism evidence="7 8">
    <name type="scientific">Pseudobutyrivibrio ruminis DSM 9787</name>
    <dbReference type="NCBI Taxonomy" id="1123011"/>
    <lineage>
        <taxon>Bacteria</taxon>
        <taxon>Bacillati</taxon>
        <taxon>Bacillota</taxon>
        <taxon>Clostridia</taxon>
        <taxon>Lachnospirales</taxon>
        <taxon>Lachnospiraceae</taxon>
        <taxon>Pseudobutyrivibrio</taxon>
    </lineage>
</organism>
<keyword evidence="4" id="KW-0175">Coiled coil</keyword>
<reference evidence="7 8" key="1">
    <citation type="submission" date="2017-08" db="EMBL/GenBank/DDBJ databases">
        <authorList>
            <person name="de Groot N.N."/>
        </authorList>
    </citation>
    <scope>NUCLEOTIDE SEQUENCE [LARGE SCALE GENOMIC DNA]</scope>
    <source>
        <strain evidence="7 8">DSM 9787</strain>
    </source>
</reference>
<feature type="coiled-coil region" evidence="4">
    <location>
        <begin position="253"/>
        <end position="297"/>
    </location>
</feature>
<dbReference type="AlphaFoldDB" id="A0A285TA11"/>
<keyword evidence="7" id="KW-0269">Exonuclease</keyword>
<evidence type="ECO:0000256" key="3">
    <source>
        <dbReference type="ARBA" id="ARBA00013368"/>
    </source>
</evidence>
<feature type="domain" description="Rad50/SbcC-type AAA" evidence="6">
    <location>
        <begin position="5"/>
        <end position="188"/>
    </location>
</feature>
<feature type="compositionally biased region" description="Basic and acidic residues" evidence="5">
    <location>
        <begin position="361"/>
        <end position="380"/>
    </location>
</feature>
<comment type="similarity">
    <text evidence="1">Belongs to the SMC family. SbcC subfamily.</text>
</comment>
<dbReference type="Pfam" id="PF13476">
    <property type="entry name" value="AAA_23"/>
    <property type="match status" value="1"/>
</dbReference>
<dbReference type="Pfam" id="PF13558">
    <property type="entry name" value="SbcC_Walker_B"/>
    <property type="match status" value="1"/>
</dbReference>
<sequence length="921" mass="103047">MRPLKLRISAFGPYAGYTEVNMDDLGNQGLYLITGDTGAGKTTLFDAICFALFGEASGQNRTVDMFRSKYAAPDTPTEVELVFSHKGEIYTVKRNPAYERPAKKGGGTTKQIAEAELHMPDGRVITKVKEVTATVESILGVNREQFSQISMLAQGDFLKLLLATTEERIKIFRDIFKTENYLILQKNLDSKQHDLLKSVIAGRTKVGAYIKGIQVDKDDVLSIEVEKAVSDRMTTEEVILLLDKLIEQDGEFNTKLENDLKVISDKLQEVSTRIGVAQTVKTAREALESSKDKLKVEEPKVKDLEGKLKLAKKDLSKRKKLDDTASKIDAELPNYDIAINKQNDIDNTKEQNKLFREELEEKKKDRAKKESQLKKDKEEQSSFTDTSVRIQKISSNIEKLKEKADILDELSNELEAFFVSNEELEDSQNQYKEDEKKFTELNHLYEEMDRHYRAGQAGLLAKQLVDGERCPVCGSTSHPQPAMLSDKVPTDKQLKDAKKKADDARKIRDNSANDISGKIKGLEAVEKELNKKCKKHLKIESLIDANQKITSIISDNKTKKLSEEKKLKDENAKIKRKEELDKLVPQLETEISELGKEIEHLNGIVSSGEAKVKENEKELNSLKKSLKFESKEAAIKERKSLMDQSSIIQKAFDDLSKDLSSQKQIVAGIKAAIAENESTIKSTKATDLQAELEKQAELKESQTDCYNKKEIVAGRLENNERARKNIKNEASSIAEIEQKLQWVRALSETANGQLSGKDKVKLETYIQTTYFDRIINRANLRLLTMSGGQYELMRMKEAANAKSQSGLDLGVKDHYNGSERSVKTLSGGESFMASLSLALGLSDEVQSSAGGIQIDTMFVDEGFGSLDPEALDMAYKALAGLTEGNRLVGIISHVADLKERIDKQVVVTKEKSGGSHIKMII</sequence>
<feature type="region of interest" description="Disordered" evidence="5">
    <location>
        <begin position="361"/>
        <end position="386"/>
    </location>
</feature>
<proteinExistence type="inferred from homology"/>
<accession>A0A285TA11</accession>
<keyword evidence="7" id="KW-0378">Hydrolase</keyword>
<dbReference type="GO" id="GO:0006302">
    <property type="term" value="P:double-strand break repair"/>
    <property type="evidence" value="ECO:0007669"/>
    <property type="project" value="InterPro"/>
</dbReference>
<dbReference type="Gene3D" id="3.40.50.300">
    <property type="entry name" value="P-loop containing nucleotide triphosphate hydrolases"/>
    <property type="match status" value="2"/>
</dbReference>
<evidence type="ECO:0000256" key="2">
    <source>
        <dbReference type="ARBA" id="ARBA00011322"/>
    </source>
</evidence>
<feature type="region of interest" description="Disordered" evidence="5">
    <location>
        <begin position="475"/>
        <end position="509"/>
    </location>
</feature>
<name>A0A285TA11_9FIRM</name>
<evidence type="ECO:0000313" key="8">
    <source>
        <dbReference type="Proteomes" id="UP000219563"/>
    </source>
</evidence>
<dbReference type="SUPFAM" id="SSF52540">
    <property type="entry name" value="P-loop containing nucleoside triphosphate hydrolases"/>
    <property type="match status" value="1"/>
</dbReference>
<dbReference type="Proteomes" id="UP000219563">
    <property type="component" value="Unassembled WGS sequence"/>
</dbReference>
<dbReference type="PANTHER" id="PTHR32114:SF2">
    <property type="entry name" value="ABC TRANSPORTER ABCH.3"/>
    <property type="match status" value="1"/>
</dbReference>